<feature type="compositionally biased region" description="Polar residues" evidence="3">
    <location>
        <begin position="53"/>
        <end position="75"/>
    </location>
</feature>
<dbReference type="InterPro" id="IPR005754">
    <property type="entry name" value="Sortase"/>
</dbReference>
<dbReference type="Pfam" id="PF04203">
    <property type="entry name" value="Sortase"/>
    <property type="match status" value="1"/>
</dbReference>
<dbReference type="NCBIfam" id="TIGR01076">
    <property type="entry name" value="sortase_fam"/>
    <property type="match status" value="1"/>
</dbReference>
<dbReference type="SUPFAM" id="SSF63817">
    <property type="entry name" value="Sortase"/>
    <property type="match status" value="1"/>
</dbReference>
<evidence type="ECO:0000256" key="1">
    <source>
        <dbReference type="ARBA" id="ARBA00022801"/>
    </source>
</evidence>
<feature type="active site" description="Acyl-thioester intermediate" evidence="2">
    <location>
        <position position="200"/>
    </location>
</feature>
<keyword evidence="1" id="KW-0378">Hydrolase</keyword>
<feature type="compositionally biased region" description="Basic and acidic residues" evidence="3">
    <location>
        <begin position="37"/>
        <end position="52"/>
    </location>
</feature>
<comment type="caution">
    <text evidence="4">The sequence shown here is derived from an EMBL/GenBank/DDBJ whole genome shotgun (WGS) entry which is preliminary data.</text>
</comment>
<protein>
    <submittedName>
        <fullName evidence="4">Class D sortase</fullName>
    </submittedName>
</protein>
<organism evidence="4 5">
    <name type="scientific">Bacillus cereus</name>
    <dbReference type="NCBI Taxonomy" id="1396"/>
    <lineage>
        <taxon>Bacteria</taxon>
        <taxon>Bacillati</taxon>
        <taxon>Bacillota</taxon>
        <taxon>Bacilli</taxon>
        <taxon>Bacillales</taxon>
        <taxon>Bacillaceae</taxon>
        <taxon>Bacillus</taxon>
        <taxon>Bacillus cereus group</taxon>
    </lineage>
</organism>
<gene>
    <name evidence="4" type="ORF">COD19_19125</name>
</gene>
<accession>A0A2C1LLZ0</accession>
<dbReference type="Proteomes" id="UP000225766">
    <property type="component" value="Unassembled WGS sequence"/>
</dbReference>
<sequence>MAIGVGCIGYAAYDLYSYKLDEDRTLNQAEKLLEEAKKLPQHNKKDNLHNSTDKNVANAKNSGEINSNGKEQPSVNDEDSDSSPNKYHFNTNDAIGILTIPKIGAKLPIVEGTNPKDLKKGVGHHSTTVLPGQQDMVLLSGHRDTVFRKMGQLKNGDRFTVELPYGTYTYEMRDHKIVDADDTSIIKSTAPDEVLVISTCYPFHYLGDAPQRYVIYAYPV</sequence>
<evidence type="ECO:0000313" key="5">
    <source>
        <dbReference type="Proteomes" id="UP000225766"/>
    </source>
</evidence>
<dbReference type="AlphaFoldDB" id="A0A2C1LLZ0"/>
<dbReference type="InterPro" id="IPR041999">
    <property type="entry name" value="Sortase_D_1"/>
</dbReference>
<evidence type="ECO:0000256" key="3">
    <source>
        <dbReference type="SAM" id="MobiDB-lite"/>
    </source>
</evidence>
<feature type="active site" description="Proton donor/acceptor" evidence="2">
    <location>
        <position position="142"/>
    </location>
</feature>
<name>A0A2C1LLZ0_BACCE</name>
<dbReference type="PROSITE" id="PS00758">
    <property type="entry name" value="ARGE_DAPE_CPG2_1"/>
    <property type="match status" value="1"/>
</dbReference>
<proteinExistence type="predicted"/>
<dbReference type="InterPro" id="IPR001261">
    <property type="entry name" value="ArgE/DapE_CS"/>
</dbReference>
<dbReference type="CDD" id="cd05828">
    <property type="entry name" value="Sortase_D_1"/>
    <property type="match status" value="1"/>
</dbReference>
<dbReference type="InterPro" id="IPR053525">
    <property type="entry name" value="Sortase_D"/>
</dbReference>
<reference evidence="4 5" key="1">
    <citation type="submission" date="2017-09" db="EMBL/GenBank/DDBJ databases">
        <title>Large-scale bioinformatics analysis of Bacillus genomes uncovers conserved roles of natural products in bacterial physiology.</title>
        <authorList>
            <consortium name="Agbiome Team Llc"/>
            <person name="Bleich R.M."/>
            <person name="Grubbs K.J."/>
            <person name="Santa Maria K.C."/>
            <person name="Allen S.E."/>
            <person name="Farag S."/>
            <person name="Shank E.A."/>
            <person name="Bowers A."/>
        </authorList>
    </citation>
    <scope>NUCLEOTIDE SEQUENCE [LARGE SCALE GENOMIC DNA]</scope>
    <source>
        <strain evidence="4 5">AFS040105</strain>
    </source>
</reference>
<evidence type="ECO:0000256" key="2">
    <source>
        <dbReference type="PIRSR" id="PIRSR605754-1"/>
    </source>
</evidence>
<dbReference type="InterPro" id="IPR023365">
    <property type="entry name" value="Sortase_dom-sf"/>
</dbReference>
<dbReference type="Gene3D" id="2.40.260.10">
    <property type="entry name" value="Sortase"/>
    <property type="match status" value="1"/>
</dbReference>
<evidence type="ECO:0000313" key="4">
    <source>
        <dbReference type="EMBL" id="PGT99497.1"/>
    </source>
</evidence>
<dbReference type="GO" id="GO:0016787">
    <property type="term" value="F:hydrolase activity"/>
    <property type="evidence" value="ECO:0007669"/>
    <property type="project" value="UniProtKB-KW"/>
</dbReference>
<dbReference type="EMBL" id="NUMG01000027">
    <property type="protein sequence ID" value="PGT99497.1"/>
    <property type="molecule type" value="Genomic_DNA"/>
</dbReference>
<dbReference type="NCBIfam" id="NF033746">
    <property type="entry name" value="class_D_sortase"/>
    <property type="match status" value="1"/>
</dbReference>
<feature type="region of interest" description="Disordered" evidence="3">
    <location>
        <begin position="37"/>
        <end position="88"/>
    </location>
</feature>